<keyword evidence="1 9" id="KW-0479">Metal-binding</keyword>
<dbReference type="AlphaFoldDB" id="A0A103XU58"/>
<dbReference type="Proteomes" id="UP000243975">
    <property type="component" value="Unassembled WGS sequence"/>
</dbReference>
<evidence type="ECO:0000256" key="4">
    <source>
        <dbReference type="ARBA" id="ARBA00023015"/>
    </source>
</evidence>
<evidence type="ECO:0000256" key="2">
    <source>
        <dbReference type="ARBA" id="ARBA00022771"/>
    </source>
</evidence>
<gene>
    <name evidence="12" type="ORF">Ccrd_001026</name>
</gene>
<dbReference type="STRING" id="59895.A0A103XU58"/>
<keyword evidence="2 8" id="KW-0863">Zinc-finger</keyword>
<name>A0A103XU58_CYNCS</name>
<keyword evidence="6 9" id="KW-0804">Transcription</keyword>
<evidence type="ECO:0000313" key="12">
    <source>
        <dbReference type="EMBL" id="KVH96885.1"/>
    </source>
</evidence>
<dbReference type="OMA" id="LNKPWED"/>
<sequence>MLRSGGSMVQNPGSSQPDPLNCPRCESTNTKFCYYNNYNKTQPRYFCKACKRHWTKGGTLRTVPIGGGRKNKRLRRPTRATITATTAARIINNPSKDQKNSLLPLDADHKVSFFKPITDSDRRDDEELYTNIEELKGLVSWDFYGGFIGCTMMQQSLDHGDDHHPILGFSKLSDANPSSRSLLEKMENDEDSTVTPRSNLLEQSNCNWNWNWNDLDTMVLEDLNKPWEDPEFKT</sequence>
<evidence type="ECO:0000256" key="6">
    <source>
        <dbReference type="ARBA" id="ARBA00023163"/>
    </source>
</evidence>
<dbReference type="Pfam" id="PF02701">
    <property type="entry name" value="Zn_ribbon_Dof"/>
    <property type="match status" value="1"/>
</dbReference>
<feature type="region of interest" description="Disordered" evidence="10">
    <location>
        <begin position="1"/>
        <end position="21"/>
    </location>
</feature>
<proteinExistence type="predicted"/>
<keyword evidence="5 8" id="KW-0238">DNA-binding</keyword>
<dbReference type="PROSITE" id="PS50884">
    <property type="entry name" value="ZF_DOF_2"/>
    <property type="match status" value="1"/>
</dbReference>
<dbReference type="GO" id="GO:0008270">
    <property type="term" value="F:zinc ion binding"/>
    <property type="evidence" value="ECO:0007669"/>
    <property type="project" value="UniProtKB-KW"/>
</dbReference>
<dbReference type="GO" id="GO:0003677">
    <property type="term" value="F:DNA binding"/>
    <property type="evidence" value="ECO:0007669"/>
    <property type="project" value="UniProtKB-UniRule"/>
</dbReference>
<dbReference type="PANTHER" id="PTHR31992:SF97">
    <property type="entry name" value="DOF ZINC FINGER PROTEIN"/>
    <property type="match status" value="1"/>
</dbReference>
<accession>A0A103XU58</accession>
<reference evidence="12 13" key="1">
    <citation type="journal article" date="2016" name="Sci. Rep.">
        <title>The genome sequence of the outbreeding globe artichoke constructed de novo incorporating a phase-aware low-pass sequencing strategy of F1 progeny.</title>
        <authorList>
            <person name="Scaglione D."/>
            <person name="Reyes-Chin-Wo S."/>
            <person name="Acquadro A."/>
            <person name="Froenicke L."/>
            <person name="Portis E."/>
            <person name="Beitel C."/>
            <person name="Tirone M."/>
            <person name="Mauro R."/>
            <person name="Lo Monaco A."/>
            <person name="Mauromicale G."/>
            <person name="Faccioli P."/>
            <person name="Cattivelli L."/>
            <person name="Rieseberg L."/>
            <person name="Michelmore R."/>
            <person name="Lanteri S."/>
        </authorList>
    </citation>
    <scope>NUCLEOTIDE SEQUENCE [LARGE SCALE GENOMIC DNA]</scope>
    <source>
        <strain evidence="12">2C</strain>
    </source>
</reference>
<dbReference type="InterPro" id="IPR045174">
    <property type="entry name" value="Dof"/>
</dbReference>
<dbReference type="EMBL" id="LEKV01004127">
    <property type="protein sequence ID" value="KVH96885.1"/>
    <property type="molecule type" value="Genomic_DNA"/>
</dbReference>
<keyword evidence="7 8" id="KW-0539">Nucleus</keyword>
<feature type="compositionally biased region" description="Polar residues" evidence="10">
    <location>
        <begin position="7"/>
        <end position="18"/>
    </location>
</feature>
<dbReference type="OrthoDB" id="1927254at2759"/>
<dbReference type="PROSITE" id="PS01361">
    <property type="entry name" value="ZF_DOF_1"/>
    <property type="match status" value="1"/>
</dbReference>
<evidence type="ECO:0000313" key="13">
    <source>
        <dbReference type="Proteomes" id="UP000243975"/>
    </source>
</evidence>
<evidence type="ECO:0000256" key="10">
    <source>
        <dbReference type="SAM" id="MobiDB-lite"/>
    </source>
</evidence>
<dbReference type="InterPro" id="IPR003851">
    <property type="entry name" value="Znf_Dof"/>
</dbReference>
<feature type="domain" description="Dof-type" evidence="11">
    <location>
        <begin position="20"/>
        <end position="74"/>
    </location>
</feature>
<dbReference type="GO" id="GO:0005634">
    <property type="term" value="C:nucleus"/>
    <property type="evidence" value="ECO:0007669"/>
    <property type="project" value="UniProtKB-SubCell"/>
</dbReference>
<evidence type="ECO:0000256" key="8">
    <source>
        <dbReference type="PROSITE-ProRule" id="PRU00071"/>
    </source>
</evidence>
<evidence type="ECO:0000256" key="9">
    <source>
        <dbReference type="RuleBase" id="RU369094"/>
    </source>
</evidence>
<dbReference type="Gramene" id="KVH96885">
    <property type="protein sequence ID" value="KVH96885"/>
    <property type="gene ID" value="Ccrd_001026"/>
</dbReference>
<dbReference type="GO" id="GO:0003700">
    <property type="term" value="F:DNA-binding transcription factor activity"/>
    <property type="evidence" value="ECO:0007669"/>
    <property type="project" value="UniProtKB-UniRule"/>
</dbReference>
<comment type="subcellular location">
    <subcellularLocation>
        <location evidence="8 9">Nucleus</location>
    </subcellularLocation>
</comment>
<keyword evidence="3 9" id="KW-0862">Zinc</keyword>
<protein>
    <recommendedName>
        <fullName evidence="9">Dof zinc finger protein</fullName>
    </recommendedName>
</protein>
<keyword evidence="13" id="KW-1185">Reference proteome</keyword>
<evidence type="ECO:0000256" key="3">
    <source>
        <dbReference type="ARBA" id="ARBA00022833"/>
    </source>
</evidence>
<evidence type="ECO:0000256" key="1">
    <source>
        <dbReference type="ARBA" id="ARBA00022723"/>
    </source>
</evidence>
<dbReference type="PANTHER" id="PTHR31992">
    <property type="entry name" value="DOF ZINC FINGER PROTEIN DOF1.4-RELATED"/>
    <property type="match status" value="1"/>
</dbReference>
<comment type="function">
    <text evidence="9">Transcription factor that binds specifically to a 5'-AA[AG]G-3' consensus core sequence.</text>
</comment>
<evidence type="ECO:0000259" key="11">
    <source>
        <dbReference type="PROSITE" id="PS50884"/>
    </source>
</evidence>
<comment type="caution">
    <text evidence="12">The sequence shown here is derived from an EMBL/GenBank/DDBJ whole genome shotgun (WGS) entry which is preliminary data.</text>
</comment>
<organism evidence="12 13">
    <name type="scientific">Cynara cardunculus var. scolymus</name>
    <name type="common">Globe artichoke</name>
    <name type="synonym">Cynara scolymus</name>
    <dbReference type="NCBI Taxonomy" id="59895"/>
    <lineage>
        <taxon>Eukaryota</taxon>
        <taxon>Viridiplantae</taxon>
        <taxon>Streptophyta</taxon>
        <taxon>Embryophyta</taxon>
        <taxon>Tracheophyta</taxon>
        <taxon>Spermatophyta</taxon>
        <taxon>Magnoliopsida</taxon>
        <taxon>eudicotyledons</taxon>
        <taxon>Gunneridae</taxon>
        <taxon>Pentapetalae</taxon>
        <taxon>asterids</taxon>
        <taxon>campanulids</taxon>
        <taxon>Asterales</taxon>
        <taxon>Asteraceae</taxon>
        <taxon>Carduoideae</taxon>
        <taxon>Cardueae</taxon>
        <taxon>Carduinae</taxon>
        <taxon>Cynara</taxon>
    </lineage>
</organism>
<keyword evidence="4 9" id="KW-0805">Transcription regulation</keyword>
<evidence type="ECO:0000256" key="7">
    <source>
        <dbReference type="ARBA" id="ARBA00023242"/>
    </source>
</evidence>
<evidence type="ECO:0000256" key="5">
    <source>
        <dbReference type="ARBA" id="ARBA00023125"/>
    </source>
</evidence>